<dbReference type="InterPro" id="IPR002797">
    <property type="entry name" value="Polysacc_synth"/>
</dbReference>
<dbReference type="PANTHER" id="PTHR30250">
    <property type="entry name" value="PST FAMILY PREDICTED COLANIC ACID TRANSPORTER"/>
    <property type="match status" value="1"/>
</dbReference>
<dbReference type="Pfam" id="PF01943">
    <property type="entry name" value="Polysacc_synt"/>
    <property type="match status" value="1"/>
</dbReference>
<evidence type="ECO:0000256" key="5">
    <source>
        <dbReference type="ARBA" id="ARBA00023136"/>
    </source>
</evidence>
<proteinExistence type="predicted"/>
<feature type="compositionally biased region" description="Polar residues" evidence="6">
    <location>
        <begin position="1"/>
        <end position="13"/>
    </location>
</feature>
<keyword evidence="5 7" id="KW-0472">Membrane</keyword>
<feature type="transmembrane region" description="Helical" evidence="7">
    <location>
        <begin position="340"/>
        <end position="366"/>
    </location>
</feature>
<dbReference type="InterPro" id="IPR050833">
    <property type="entry name" value="Poly_Biosynth_Transport"/>
</dbReference>
<evidence type="ECO:0000313" key="9">
    <source>
        <dbReference type="Proteomes" id="UP000664771"/>
    </source>
</evidence>
<evidence type="ECO:0000256" key="3">
    <source>
        <dbReference type="ARBA" id="ARBA00022692"/>
    </source>
</evidence>
<organism evidence="8 9">
    <name type="scientific">Acetobacter sacchari</name>
    <dbReference type="NCBI Taxonomy" id="2661687"/>
    <lineage>
        <taxon>Bacteria</taxon>
        <taxon>Pseudomonadati</taxon>
        <taxon>Pseudomonadota</taxon>
        <taxon>Alphaproteobacteria</taxon>
        <taxon>Acetobacterales</taxon>
        <taxon>Acetobacteraceae</taxon>
        <taxon>Acetobacter</taxon>
    </lineage>
</organism>
<feature type="transmembrane region" description="Helical" evidence="7">
    <location>
        <begin position="415"/>
        <end position="434"/>
    </location>
</feature>
<feature type="transmembrane region" description="Helical" evidence="7">
    <location>
        <begin position="446"/>
        <end position="463"/>
    </location>
</feature>
<keyword evidence="9" id="KW-1185">Reference proteome</keyword>
<dbReference type="PANTHER" id="PTHR30250:SF31">
    <property type="entry name" value="INNER MEMBRANE PROTEIN YGHQ"/>
    <property type="match status" value="1"/>
</dbReference>
<sequence length="481" mass="51563">MTESSQNARNSRGQPPHSDANAPEDAHTEQDNASPQRRIVRNVSILMAGRALNAPLALLHTSLAIRLLGAHDFGLIVLLYAFARTVGDIADFQSWQTVLNFGSESLGRRDINAFHRILRFGLTLDIAGGFFGALIGAAFAWLGREWLGWPNSLSLLGPLYATSIFFMASATPVGVLRLLNKYSLISAQSVVATVVRLVGTLILWAGGGSVTAMAAVWMLAEVASCVTLFGFATLELAKRDLLRGLLERPGQIFEDLFRGEISRAFPGVWRFALTTNLNSTLTLAFGHIGTLVIGGMLGPVSASYYRVGSQIAAGIAKPATLVQSTLYPEMTRLWNKRDTLHLYVLAVRAALAAGALGSALLCFAWFLGGPILQIVIGPNGADALPLTMWLLGAEVVAIWGLPLEPLLFTMRRIGAVIIARGLDAMLYLPLLVLTTEWYGLDGAGPAILGATVFLVLMQLGFVWRLSGSKPTSVDAPPKDSA</sequence>
<evidence type="ECO:0000256" key="2">
    <source>
        <dbReference type="ARBA" id="ARBA00022475"/>
    </source>
</evidence>
<feature type="region of interest" description="Disordered" evidence="6">
    <location>
        <begin position="1"/>
        <end position="35"/>
    </location>
</feature>
<accession>A0ABS3LZX4</accession>
<dbReference type="Proteomes" id="UP000664771">
    <property type="component" value="Unassembled WGS sequence"/>
</dbReference>
<keyword evidence="2" id="KW-1003">Cell membrane</keyword>
<feature type="transmembrane region" description="Helical" evidence="7">
    <location>
        <begin position="386"/>
        <end position="403"/>
    </location>
</feature>
<gene>
    <name evidence="8" type="ORF">J2D73_16840</name>
</gene>
<feature type="transmembrane region" description="Helical" evidence="7">
    <location>
        <begin position="117"/>
        <end position="143"/>
    </location>
</feature>
<name>A0ABS3LZX4_9PROT</name>
<evidence type="ECO:0000256" key="4">
    <source>
        <dbReference type="ARBA" id="ARBA00022989"/>
    </source>
</evidence>
<evidence type="ECO:0000256" key="7">
    <source>
        <dbReference type="SAM" id="Phobius"/>
    </source>
</evidence>
<keyword evidence="4 7" id="KW-1133">Transmembrane helix</keyword>
<dbReference type="EMBL" id="JAFVMF010000023">
    <property type="protein sequence ID" value="MBO1361454.1"/>
    <property type="molecule type" value="Genomic_DNA"/>
</dbReference>
<feature type="transmembrane region" description="Helical" evidence="7">
    <location>
        <begin position="155"/>
        <end position="175"/>
    </location>
</feature>
<evidence type="ECO:0000256" key="6">
    <source>
        <dbReference type="SAM" id="MobiDB-lite"/>
    </source>
</evidence>
<keyword evidence="3 7" id="KW-0812">Transmembrane</keyword>
<comment type="caution">
    <text evidence="8">The sequence shown here is derived from an EMBL/GenBank/DDBJ whole genome shotgun (WGS) entry which is preliminary data.</text>
</comment>
<protein>
    <submittedName>
        <fullName evidence="8">Lipopolysaccharide biosynthesis protein</fullName>
    </submittedName>
</protein>
<dbReference type="RefSeq" id="WP_207883207.1">
    <property type="nucleotide sequence ID" value="NZ_JAFVMF010000023.1"/>
</dbReference>
<reference evidence="8 9" key="1">
    <citation type="submission" date="2021-03" db="EMBL/GenBank/DDBJ databases">
        <title>The complete genome sequence of Acetobacter sacchari TBRC 11175.</title>
        <authorList>
            <person name="Charoenyingcharoen P."/>
            <person name="Yukphan P."/>
        </authorList>
    </citation>
    <scope>NUCLEOTIDE SEQUENCE [LARGE SCALE GENOMIC DNA]</scope>
    <source>
        <strain evidence="8 9">TBRC 11175</strain>
    </source>
</reference>
<comment type="subcellular location">
    <subcellularLocation>
        <location evidence="1">Cell membrane</location>
        <topology evidence="1">Multi-pass membrane protein</topology>
    </subcellularLocation>
</comment>
<evidence type="ECO:0000313" key="8">
    <source>
        <dbReference type="EMBL" id="MBO1361454.1"/>
    </source>
</evidence>
<evidence type="ECO:0000256" key="1">
    <source>
        <dbReference type="ARBA" id="ARBA00004651"/>
    </source>
</evidence>